<dbReference type="InterPro" id="IPR018376">
    <property type="entry name" value="Enoyl-CoA_hyd/isom_CS"/>
</dbReference>
<dbReference type="Gene3D" id="3.90.226.10">
    <property type="entry name" value="2-enoyl-CoA Hydratase, Chain A, domain 1"/>
    <property type="match status" value="1"/>
</dbReference>
<dbReference type="EMBL" id="OVEO01000003">
    <property type="protein sequence ID" value="SPQ95096.1"/>
    <property type="molecule type" value="Genomic_DNA"/>
</dbReference>
<evidence type="ECO:0000256" key="3">
    <source>
        <dbReference type="RuleBase" id="RU003707"/>
    </source>
</evidence>
<protein>
    <recommendedName>
        <fullName evidence="6">Enoyl-CoA hydratase</fullName>
    </recommendedName>
</protein>
<dbReference type="Gene3D" id="1.10.12.10">
    <property type="entry name" value="Lyase 2-enoyl-coa Hydratase, Chain A, domain 2"/>
    <property type="match status" value="1"/>
</dbReference>
<dbReference type="Pfam" id="PF00378">
    <property type="entry name" value="ECH_1"/>
    <property type="match status" value="1"/>
</dbReference>
<dbReference type="InterPro" id="IPR029045">
    <property type="entry name" value="ClpP/crotonase-like_dom_sf"/>
</dbReference>
<keyword evidence="2" id="KW-0456">Lyase</keyword>
<organism evidence="4 5">
    <name type="scientific">Plasmodiophora brassicae</name>
    <name type="common">Clubroot disease agent</name>
    <dbReference type="NCBI Taxonomy" id="37360"/>
    <lineage>
        <taxon>Eukaryota</taxon>
        <taxon>Sar</taxon>
        <taxon>Rhizaria</taxon>
        <taxon>Endomyxa</taxon>
        <taxon>Phytomyxea</taxon>
        <taxon>Plasmodiophorida</taxon>
        <taxon>Plasmodiophoridae</taxon>
        <taxon>Plasmodiophora</taxon>
    </lineage>
</organism>
<dbReference type="PROSITE" id="PS00166">
    <property type="entry name" value="ENOYL_COA_HYDRATASE"/>
    <property type="match status" value="1"/>
</dbReference>
<evidence type="ECO:0000313" key="4">
    <source>
        <dbReference type="EMBL" id="SPQ95096.1"/>
    </source>
</evidence>
<dbReference type="FunFam" id="1.10.12.10:FF:000001">
    <property type="entry name" value="Probable enoyl-CoA hydratase, mitochondrial"/>
    <property type="match status" value="1"/>
</dbReference>
<evidence type="ECO:0008006" key="6">
    <source>
        <dbReference type="Google" id="ProtNLM"/>
    </source>
</evidence>
<evidence type="ECO:0000256" key="1">
    <source>
        <dbReference type="ARBA" id="ARBA00005254"/>
    </source>
</evidence>
<sequence length="278" mass="29507">MFSAAARRCGRRLIGTAAAAVQASVRVAPNGVARIALCRPEARNALGRDLVAQLRQTVASVRFDRSVRVVVLESAVPNVFCAGADLKERATMSPADVAAFVQGLRATFTEVETLPQPTIAVIDGAAVGGGLELALACDFRVACPSAMLGLVETRLGIIPGAGGTQRLPRLIGATRSKELIFTGRRLDGKRAFEFGVVSHFVDAPSAIDRALELADEILPSAPIALRVAKQAIDRGLEVDQTTGMAIEELCYAQVINTADRREGIAAFLEKRTPQYKGE</sequence>
<name>A0A3P3Y4K9_PLABS</name>
<dbReference type="SUPFAM" id="SSF52096">
    <property type="entry name" value="ClpP/crotonase"/>
    <property type="match status" value="1"/>
</dbReference>
<accession>A0A3P3Y4K9</accession>
<evidence type="ECO:0000313" key="5">
    <source>
        <dbReference type="Proteomes" id="UP000290189"/>
    </source>
</evidence>
<dbReference type="PANTHER" id="PTHR11941:SF171">
    <property type="entry name" value="SD19268P"/>
    <property type="match status" value="1"/>
</dbReference>
<comment type="similarity">
    <text evidence="1 3">Belongs to the enoyl-CoA hydratase/isomerase family.</text>
</comment>
<evidence type="ECO:0000256" key="2">
    <source>
        <dbReference type="ARBA" id="ARBA00023239"/>
    </source>
</evidence>
<dbReference type="AlphaFoldDB" id="A0A3P3Y4K9"/>
<keyword evidence="4" id="KW-0496">Mitochondrion</keyword>
<dbReference type="CDD" id="cd06558">
    <property type="entry name" value="crotonase-like"/>
    <property type="match status" value="1"/>
</dbReference>
<proteinExistence type="inferred from homology"/>
<dbReference type="InterPro" id="IPR014748">
    <property type="entry name" value="Enoyl-CoA_hydra_C"/>
</dbReference>
<dbReference type="GO" id="GO:0016836">
    <property type="term" value="F:hydro-lyase activity"/>
    <property type="evidence" value="ECO:0007669"/>
    <property type="project" value="UniProtKB-ARBA"/>
</dbReference>
<dbReference type="InterPro" id="IPR001753">
    <property type="entry name" value="Enoyl-CoA_hydra/iso"/>
</dbReference>
<dbReference type="PANTHER" id="PTHR11941">
    <property type="entry name" value="ENOYL-COA HYDRATASE-RELATED"/>
    <property type="match status" value="1"/>
</dbReference>
<reference evidence="4 5" key="1">
    <citation type="submission" date="2018-03" db="EMBL/GenBank/DDBJ databases">
        <authorList>
            <person name="Fogelqvist J."/>
        </authorList>
    </citation>
    <scope>NUCLEOTIDE SEQUENCE [LARGE SCALE GENOMIC DNA]</scope>
</reference>
<dbReference type="GO" id="GO:0006635">
    <property type="term" value="P:fatty acid beta-oxidation"/>
    <property type="evidence" value="ECO:0007669"/>
    <property type="project" value="TreeGrafter"/>
</dbReference>
<geneLocation type="mitochondrion" evidence="4"/>
<dbReference type="Proteomes" id="UP000290189">
    <property type="component" value="Unassembled WGS sequence"/>
</dbReference>
<gene>
    <name evidence="4" type="ORF">PLBR_LOCUS2311</name>
</gene>
<dbReference type="FunFam" id="3.90.226.10:FF:000009">
    <property type="entry name" value="Carnitinyl-CoA dehydratase"/>
    <property type="match status" value="1"/>
</dbReference>
<dbReference type="GO" id="GO:0005739">
    <property type="term" value="C:mitochondrion"/>
    <property type="evidence" value="ECO:0007669"/>
    <property type="project" value="TreeGrafter"/>
</dbReference>